<dbReference type="AlphaFoldDB" id="A0A3L8RWA0"/>
<dbReference type="EMBL" id="QUSF01000193">
    <property type="protein sequence ID" value="RLV88193.1"/>
    <property type="molecule type" value="Genomic_DNA"/>
</dbReference>
<accession>A0A3L8RWA0</accession>
<protein>
    <submittedName>
        <fullName evidence="2">Uncharacterized protein</fullName>
    </submittedName>
</protein>
<keyword evidence="3" id="KW-1185">Reference proteome</keyword>
<organism evidence="2 3">
    <name type="scientific">Chloebia gouldiae</name>
    <name type="common">Gouldian finch</name>
    <name type="synonym">Erythrura gouldiae</name>
    <dbReference type="NCBI Taxonomy" id="44316"/>
    <lineage>
        <taxon>Eukaryota</taxon>
        <taxon>Metazoa</taxon>
        <taxon>Chordata</taxon>
        <taxon>Craniata</taxon>
        <taxon>Vertebrata</taxon>
        <taxon>Euteleostomi</taxon>
        <taxon>Archelosauria</taxon>
        <taxon>Archosauria</taxon>
        <taxon>Dinosauria</taxon>
        <taxon>Saurischia</taxon>
        <taxon>Theropoda</taxon>
        <taxon>Coelurosauria</taxon>
        <taxon>Aves</taxon>
        <taxon>Neognathae</taxon>
        <taxon>Neoaves</taxon>
        <taxon>Telluraves</taxon>
        <taxon>Australaves</taxon>
        <taxon>Passeriformes</taxon>
        <taxon>Passeroidea</taxon>
        <taxon>Passeridae</taxon>
        <taxon>Chloebia</taxon>
    </lineage>
</organism>
<evidence type="ECO:0000313" key="3">
    <source>
        <dbReference type="Proteomes" id="UP000276834"/>
    </source>
</evidence>
<gene>
    <name evidence="2" type="ORF">DV515_00015545</name>
</gene>
<comment type="caution">
    <text evidence="2">The sequence shown here is derived from an EMBL/GenBank/DDBJ whole genome shotgun (WGS) entry which is preliminary data.</text>
</comment>
<keyword evidence="1" id="KW-0732">Signal</keyword>
<sequence length="87" mass="10161">MLPFLPLPVCFIVFLGYDEVLLLSTYDSSHGSSSVMKHKHFCWRQKPNFKLQFHAKMTVSLLSEVKYQTEKKAENEELMEFLTTGMQ</sequence>
<dbReference type="Proteomes" id="UP000276834">
    <property type="component" value="Unassembled WGS sequence"/>
</dbReference>
<proteinExistence type="predicted"/>
<feature type="chain" id="PRO_5017947410" evidence="1">
    <location>
        <begin position="23"/>
        <end position="87"/>
    </location>
</feature>
<evidence type="ECO:0000313" key="2">
    <source>
        <dbReference type="EMBL" id="RLV88193.1"/>
    </source>
</evidence>
<feature type="signal peptide" evidence="1">
    <location>
        <begin position="1"/>
        <end position="22"/>
    </location>
</feature>
<name>A0A3L8RWA0_CHLGU</name>
<reference evidence="2 3" key="1">
    <citation type="journal article" date="2018" name="Proc. R. Soc. B">
        <title>A non-coding region near Follistatin controls head colour polymorphism in the Gouldian finch.</title>
        <authorList>
            <person name="Toomey M.B."/>
            <person name="Marques C.I."/>
            <person name="Andrade P."/>
            <person name="Araujo P.M."/>
            <person name="Sabatino S."/>
            <person name="Gazda M.A."/>
            <person name="Afonso S."/>
            <person name="Lopes R.J."/>
            <person name="Corbo J.C."/>
            <person name="Carneiro M."/>
        </authorList>
    </citation>
    <scope>NUCLEOTIDE SEQUENCE [LARGE SCALE GENOMIC DNA]</scope>
    <source>
        <strain evidence="2">Red01</strain>
        <tissue evidence="2">Muscle</tissue>
    </source>
</reference>
<evidence type="ECO:0000256" key="1">
    <source>
        <dbReference type="SAM" id="SignalP"/>
    </source>
</evidence>